<sequence>MFPLTWSRQQYENVLQNEQAKVMPTHKSKTFSSSHQHATSCPVLK</sequence>
<reference evidence="2" key="2">
    <citation type="journal article" date="2015" name="Data Brief">
        <title>Shoot transcriptome of the giant reed, Arundo donax.</title>
        <authorList>
            <person name="Barrero R.A."/>
            <person name="Guerrero F.D."/>
            <person name="Moolhuijzen P."/>
            <person name="Goolsby J.A."/>
            <person name="Tidwell J."/>
            <person name="Bellgard S.E."/>
            <person name="Bellgard M.I."/>
        </authorList>
    </citation>
    <scope>NUCLEOTIDE SEQUENCE</scope>
    <source>
        <tissue evidence="2">Shoot tissue taken approximately 20 cm above the soil surface</tissue>
    </source>
</reference>
<name>A0A0A9BZD7_ARUDO</name>
<proteinExistence type="predicted"/>
<protein>
    <submittedName>
        <fullName evidence="2">Uncharacterized protein</fullName>
    </submittedName>
</protein>
<feature type="region of interest" description="Disordered" evidence="1">
    <location>
        <begin position="23"/>
        <end position="45"/>
    </location>
</feature>
<reference evidence="2" key="1">
    <citation type="submission" date="2014-09" db="EMBL/GenBank/DDBJ databases">
        <authorList>
            <person name="Magalhaes I.L.F."/>
            <person name="Oliveira U."/>
            <person name="Santos F.R."/>
            <person name="Vidigal T.H.D.A."/>
            <person name="Brescovit A.D."/>
            <person name="Santos A.J."/>
        </authorList>
    </citation>
    <scope>NUCLEOTIDE SEQUENCE</scope>
    <source>
        <tissue evidence="2">Shoot tissue taken approximately 20 cm above the soil surface</tissue>
    </source>
</reference>
<dbReference type="AlphaFoldDB" id="A0A0A9BZD7"/>
<accession>A0A0A9BZD7</accession>
<evidence type="ECO:0000256" key="1">
    <source>
        <dbReference type="SAM" id="MobiDB-lite"/>
    </source>
</evidence>
<evidence type="ECO:0000313" key="2">
    <source>
        <dbReference type="EMBL" id="JAD67568.1"/>
    </source>
</evidence>
<organism evidence="2">
    <name type="scientific">Arundo donax</name>
    <name type="common">Giant reed</name>
    <name type="synonym">Donax arundinaceus</name>
    <dbReference type="NCBI Taxonomy" id="35708"/>
    <lineage>
        <taxon>Eukaryota</taxon>
        <taxon>Viridiplantae</taxon>
        <taxon>Streptophyta</taxon>
        <taxon>Embryophyta</taxon>
        <taxon>Tracheophyta</taxon>
        <taxon>Spermatophyta</taxon>
        <taxon>Magnoliopsida</taxon>
        <taxon>Liliopsida</taxon>
        <taxon>Poales</taxon>
        <taxon>Poaceae</taxon>
        <taxon>PACMAD clade</taxon>
        <taxon>Arundinoideae</taxon>
        <taxon>Arundineae</taxon>
        <taxon>Arundo</taxon>
    </lineage>
</organism>
<dbReference type="EMBL" id="GBRH01230327">
    <property type="protein sequence ID" value="JAD67568.1"/>
    <property type="molecule type" value="Transcribed_RNA"/>
</dbReference>
<feature type="compositionally biased region" description="Polar residues" evidence="1">
    <location>
        <begin position="30"/>
        <end position="39"/>
    </location>
</feature>